<keyword evidence="1 6" id="KW-0547">Nucleotide-binding</keyword>
<sequence length="693" mass="81688">MTNRVEKKEYLAEEINIQNKINNHIKNNECFIFNAGAGAGKTHALKESINYILDSYRNELTLYNRKILCITYTNAATNEIKSRIGNTELLDVSTIHECFWKLISSQQNALRVAHRIKIENKIKELDRKFKNNKKAYDWLYQSSCNHDEFKKELLKNENISKYYSLGSESLREILNNYNYNLNGNKVKFEAVFSYLYKKTNLENGLKKLSNNTIIKYDANKNSDSLHNMRISHDTLIEHTEYICDNYPLMLDIIIDKYPFILIDEYQDTNINTLSIFNKINKHSKIKNQKICIGYFGDLMQEIYSDEEKKVENINFLGDFKSVNKNYNRRSYNKVIKVSNCLRDDSIIQKSIYMNNPDGNFYYKSIEKTEEGIFKIIDTVKKEFREENKLREEEKITSLVLKNETLANISGFGGLYKNTSKLLYNFGINYNEISQNILGNEDLKLHPLILLLKKTVEFILLYELDNKVLSAILPSGNIEINIENTITYIKELQTIYNYNGKTLSDYLMKILCIYSSDSSSIFNKKFESIFDKNNLRIIKESIKNNLEKEGIVFNTIFSFYNNYNKLENIPEEKSKKIKESIDNLINTSFEQYKAWFKYLNADKEKIEYLTCHNSKGLEFDHVIVFLQNDFNRSKKYITDFIESIENDDKYKKIRNLLYVSFSRAIKNLTVIFIYDNDKDRKIMDNYFNSISNEI</sequence>
<reference evidence="8 9" key="1">
    <citation type="submission" date="2020-12" db="EMBL/GenBank/DDBJ databases">
        <title>Enhanced detection system for hospital associated transmission using whole genome sequencing surveillance.</title>
        <authorList>
            <person name="Harrison L.H."/>
            <person name="Van Tyne D."/>
            <person name="Marsh J.W."/>
            <person name="Griffith M.P."/>
            <person name="Snyder D.J."/>
            <person name="Cooper V.S."/>
            <person name="Mustapha M."/>
        </authorList>
    </citation>
    <scope>NUCLEOTIDE SEQUENCE [LARGE SCALE GENOMIC DNA]</scope>
    <source>
        <strain evidence="8 9">PR00195</strain>
    </source>
</reference>
<dbReference type="RefSeq" id="WP_161706441.1">
    <property type="nucleotide sequence ID" value="NZ_CAXOLJ010000003.1"/>
</dbReference>
<dbReference type="Pfam" id="PF00580">
    <property type="entry name" value="UvrD-helicase"/>
    <property type="match status" value="1"/>
</dbReference>
<dbReference type="SUPFAM" id="SSF52540">
    <property type="entry name" value="P-loop containing nucleoside triphosphate hydrolases"/>
    <property type="match status" value="1"/>
</dbReference>
<evidence type="ECO:0000256" key="6">
    <source>
        <dbReference type="PROSITE-ProRule" id="PRU00560"/>
    </source>
</evidence>
<organism evidence="8 9">
    <name type="scientific">Proteus penneri</name>
    <dbReference type="NCBI Taxonomy" id="102862"/>
    <lineage>
        <taxon>Bacteria</taxon>
        <taxon>Pseudomonadati</taxon>
        <taxon>Pseudomonadota</taxon>
        <taxon>Gammaproteobacteria</taxon>
        <taxon>Enterobacterales</taxon>
        <taxon>Morganellaceae</taxon>
        <taxon>Proteus</taxon>
    </lineage>
</organism>
<keyword evidence="9" id="KW-1185">Reference proteome</keyword>
<keyword evidence="2 6" id="KW-0378">Hydrolase</keyword>
<protein>
    <recommendedName>
        <fullName evidence="5">DNA 3'-5' helicase II</fullName>
    </recommendedName>
</protein>
<evidence type="ECO:0000256" key="5">
    <source>
        <dbReference type="ARBA" id="ARBA00034923"/>
    </source>
</evidence>
<evidence type="ECO:0000313" key="8">
    <source>
        <dbReference type="EMBL" id="MBJ2117257.1"/>
    </source>
</evidence>
<evidence type="ECO:0000256" key="2">
    <source>
        <dbReference type="ARBA" id="ARBA00022801"/>
    </source>
</evidence>
<keyword evidence="4 6" id="KW-0067">ATP-binding</keyword>
<evidence type="ECO:0000256" key="4">
    <source>
        <dbReference type="ARBA" id="ARBA00022840"/>
    </source>
</evidence>
<dbReference type="GO" id="GO:0004386">
    <property type="term" value="F:helicase activity"/>
    <property type="evidence" value="ECO:0007669"/>
    <property type="project" value="UniProtKB-KW"/>
</dbReference>
<gene>
    <name evidence="8" type="ORF">JFQ69_06240</name>
</gene>
<feature type="binding site" evidence="6">
    <location>
        <begin position="35"/>
        <end position="42"/>
    </location>
    <ligand>
        <name>ATP</name>
        <dbReference type="ChEBI" id="CHEBI:30616"/>
    </ligand>
</feature>
<dbReference type="PANTHER" id="PTHR11070">
    <property type="entry name" value="UVRD / RECB / PCRA DNA HELICASE FAMILY MEMBER"/>
    <property type="match status" value="1"/>
</dbReference>
<proteinExistence type="predicted"/>
<evidence type="ECO:0000259" key="7">
    <source>
        <dbReference type="PROSITE" id="PS51198"/>
    </source>
</evidence>
<dbReference type="InterPro" id="IPR000212">
    <property type="entry name" value="DNA_helicase_UvrD/REP"/>
</dbReference>
<dbReference type="EMBL" id="JAEKCB010000002">
    <property type="protein sequence ID" value="MBJ2117257.1"/>
    <property type="molecule type" value="Genomic_DNA"/>
</dbReference>
<dbReference type="PANTHER" id="PTHR11070:SF2">
    <property type="entry name" value="ATP-DEPENDENT DNA HELICASE SRS2"/>
    <property type="match status" value="1"/>
</dbReference>
<evidence type="ECO:0000313" key="9">
    <source>
        <dbReference type="Proteomes" id="UP000619976"/>
    </source>
</evidence>
<dbReference type="InterPro" id="IPR014016">
    <property type="entry name" value="UvrD-like_ATP-bd"/>
</dbReference>
<dbReference type="Gene3D" id="3.40.50.300">
    <property type="entry name" value="P-loop containing nucleotide triphosphate hydrolases"/>
    <property type="match status" value="2"/>
</dbReference>
<feature type="domain" description="UvrD-like helicase ATP-binding" evidence="7">
    <location>
        <begin position="14"/>
        <end position="344"/>
    </location>
</feature>
<dbReference type="InterPro" id="IPR027417">
    <property type="entry name" value="P-loop_NTPase"/>
</dbReference>
<comment type="caution">
    <text evidence="8">The sequence shown here is derived from an EMBL/GenBank/DDBJ whole genome shotgun (WGS) entry which is preliminary data.</text>
</comment>
<evidence type="ECO:0000256" key="1">
    <source>
        <dbReference type="ARBA" id="ARBA00022741"/>
    </source>
</evidence>
<dbReference type="PROSITE" id="PS51198">
    <property type="entry name" value="UVRD_HELICASE_ATP_BIND"/>
    <property type="match status" value="1"/>
</dbReference>
<accession>A0ABS0W1R5</accession>
<evidence type="ECO:0000256" key="3">
    <source>
        <dbReference type="ARBA" id="ARBA00022806"/>
    </source>
</evidence>
<keyword evidence="3 6" id="KW-0347">Helicase</keyword>
<name>A0ABS0W1R5_9GAMM</name>
<dbReference type="Proteomes" id="UP000619976">
    <property type="component" value="Unassembled WGS sequence"/>
</dbReference>